<dbReference type="RefSeq" id="WP_367623247.1">
    <property type="nucleotide sequence ID" value="NZ_JBFNQD010000001.1"/>
</dbReference>
<protein>
    <submittedName>
        <fullName evidence="2">Dihydrofolate reductase family protein</fullName>
    </submittedName>
</protein>
<dbReference type="InterPro" id="IPR050765">
    <property type="entry name" value="Riboflavin_Biosynth_HTPR"/>
</dbReference>
<dbReference type="InterPro" id="IPR002734">
    <property type="entry name" value="RibDG_C"/>
</dbReference>
<reference evidence="2 3" key="1">
    <citation type="submission" date="2024-07" db="EMBL/GenBank/DDBJ databases">
        <title>Description of Labrys sedimenti sp. nov., isolated from a diclofenac-degrading enrichment culture.</title>
        <authorList>
            <person name="Tancsics A."/>
            <person name="Csepanyi A."/>
        </authorList>
    </citation>
    <scope>NUCLEOTIDE SEQUENCE [LARGE SCALE GENOMIC DNA]</scope>
    <source>
        <strain evidence="2 3">LMG 23578</strain>
    </source>
</reference>
<dbReference type="PANTHER" id="PTHR38011:SF11">
    <property type="entry name" value="2,5-DIAMINO-6-RIBOSYLAMINO-4(3H)-PYRIMIDINONE 5'-PHOSPHATE REDUCTASE"/>
    <property type="match status" value="1"/>
</dbReference>
<evidence type="ECO:0000313" key="3">
    <source>
        <dbReference type="Proteomes" id="UP001555786"/>
    </source>
</evidence>
<feature type="domain" description="Bacterial bifunctional deaminase-reductase C-terminal" evidence="1">
    <location>
        <begin position="3"/>
        <end position="177"/>
    </location>
</feature>
<gene>
    <name evidence="2" type="ORF">ABXS05_06005</name>
</gene>
<dbReference type="PANTHER" id="PTHR38011">
    <property type="entry name" value="DIHYDROFOLATE REDUCTASE FAMILY PROTEIN (AFU_ORTHOLOGUE AFUA_8G06820)"/>
    <property type="match status" value="1"/>
</dbReference>
<accession>A0ABV3PHH5</accession>
<sequence>MATIFYAMLMSLDGYVAGPQQEFGLPIPQAELHRHFNQLMRQTSVSLYGRHMYEVMRYWDSPEREQDADEVEIDFAHAWRETPKLVFSTTLREVGPNARLVSSDAMAVVRSLKSDSDGQISVAGPTLAAELARSGLIDEYRLYMHPIVLGGGKPYFQQGLSLGLKPLGNESLPQGVTLLRYAPAS</sequence>
<dbReference type="EMBL" id="JBFNQD010000001">
    <property type="protein sequence ID" value="MEW9305079.1"/>
    <property type="molecule type" value="Genomic_DNA"/>
</dbReference>
<organism evidence="2 3">
    <name type="scientific">Labrys neptuniae</name>
    <dbReference type="NCBI Taxonomy" id="376174"/>
    <lineage>
        <taxon>Bacteria</taxon>
        <taxon>Pseudomonadati</taxon>
        <taxon>Pseudomonadota</taxon>
        <taxon>Alphaproteobacteria</taxon>
        <taxon>Hyphomicrobiales</taxon>
        <taxon>Xanthobacteraceae</taxon>
        <taxon>Labrys</taxon>
    </lineage>
</organism>
<dbReference type="InterPro" id="IPR024072">
    <property type="entry name" value="DHFR-like_dom_sf"/>
</dbReference>
<dbReference type="Gene3D" id="3.40.430.10">
    <property type="entry name" value="Dihydrofolate Reductase, subunit A"/>
    <property type="match status" value="1"/>
</dbReference>
<proteinExistence type="predicted"/>
<comment type="caution">
    <text evidence="2">The sequence shown here is derived from an EMBL/GenBank/DDBJ whole genome shotgun (WGS) entry which is preliminary data.</text>
</comment>
<evidence type="ECO:0000259" key="1">
    <source>
        <dbReference type="Pfam" id="PF01872"/>
    </source>
</evidence>
<dbReference type="Proteomes" id="UP001555786">
    <property type="component" value="Unassembled WGS sequence"/>
</dbReference>
<evidence type="ECO:0000313" key="2">
    <source>
        <dbReference type="EMBL" id="MEW9305079.1"/>
    </source>
</evidence>
<dbReference type="Pfam" id="PF01872">
    <property type="entry name" value="RibD_C"/>
    <property type="match status" value="1"/>
</dbReference>
<dbReference type="SUPFAM" id="SSF53597">
    <property type="entry name" value="Dihydrofolate reductase-like"/>
    <property type="match status" value="1"/>
</dbReference>
<keyword evidence="3" id="KW-1185">Reference proteome</keyword>
<name>A0ABV3PHH5_9HYPH</name>